<name>A0A1J5R7K4_9ZZZZ</name>
<keyword evidence="1" id="KW-1277">Toxin-antitoxin system</keyword>
<proteinExistence type="predicted"/>
<accession>A0A1J5R7K4</accession>
<organism evidence="2">
    <name type="scientific">mine drainage metagenome</name>
    <dbReference type="NCBI Taxonomy" id="410659"/>
    <lineage>
        <taxon>unclassified sequences</taxon>
        <taxon>metagenomes</taxon>
        <taxon>ecological metagenomes</taxon>
    </lineage>
</organism>
<sequence>MPRSSVLRSQQDASLRQRTNVTLPESLLQEARQLKINLSQACERGLAAEVSEAKAQRWQQENQAAIDDWNAYVEEHGVPLAEYRQF</sequence>
<comment type="caution">
    <text evidence="2">The sequence shown here is derived from an EMBL/GenBank/DDBJ whole genome shotgun (WGS) entry which is preliminary data.</text>
</comment>
<dbReference type="EMBL" id="MLJW01000391">
    <property type="protein sequence ID" value="OIQ88031.1"/>
    <property type="molecule type" value="Genomic_DNA"/>
</dbReference>
<evidence type="ECO:0000256" key="1">
    <source>
        <dbReference type="ARBA" id="ARBA00022649"/>
    </source>
</evidence>
<evidence type="ECO:0000313" key="2">
    <source>
        <dbReference type="EMBL" id="OIQ88031.1"/>
    </source>
</evidence>
<dbReference type="InterPro" id="IPR009956">
    <property type="entry name" value="Post-segregation_anti-tox_CcdA"/>
</dbReference>
<dbReference type="Pfam" id="PF07362">
    <property type="entry name" value="CcdA"/>
    <property type="match status" value="1"/>
</dbReference>
<reference evidence="2" key="1">
    <citation type="submission" date="2016-10" db="EMBL/GenBank/DDBJ databases">
        <title>Sequence of Gallionella enrichment culture.</title>
        <authorList>
            <person name="Poehlein A."/>
            <person name="Muehling M."/>
            <person name="Daniel R."/>
        </authorList>
    </citation>
    <scope>NUCLEOTIDE SEQUENCE</scope>
</reference>
<protein>
    <submittedName>
        <fullName evidence="2">Post-segregation antitoxin CcdA</fullName>
    </submittedName>
</protein>
<dbReference type="AlphaFoldDB" id="A0A1J5R7K4"/>
<gene>
    <name evidence="2" type="ORF">GALL_300790</name>
</gene>